<dbReference type="AlphaFoldDB" id="A0A3G6JGB9"/>
<evidence type="ECO:0000256" key="1">
    <source>
        <dbReference type="SAM" id="Phobius"/>
    </source>
</evidence>
<keyword evidence="1" id="KW-0812">Transmembrane</keyword>
<evidence type="ECO:0000313" key="2">
    <source>
        <dbReference type="EMBL" id="AZA16756.1"/>
    </source>
</evidence>
<keyword evidence="1" id="KW-1133">Transmembrane helix</keyword>
<name>A0A3G6JGB9_LACDL</name>
<feature type="transmembrane region" description="Helical" evidence="1">
    <location>
        <begin position="59"/>
        <end position="77"/>
    </location>
</feature>
<accession>A0A3G6JGB9</accession>
<proteinExistence type="predicted"/>
<protein>
    <submittedName>
        <fullName evidence="2">Uncharacterized protein</fullName>
    </submittedName>
</protein>
<feature type="transmembrane region" description="Helical" evidence="1">
    <location>
        <begin position="24"/>
        <end position="47"/>
    </location>
</feature>
<organism evidence="2">
    <name type="scientific">Lactobacillus delbrueckii subsp. lactis</name>
    <dbReference type="NCBI Taxonomy" id="29397"/>
    <lineage>
        <taxon>Bacteria</taxon>
        <taxon>Bacillati</taxon>
        <taxon>Bacillota</taxon>
        <taxon>Bacilli</taxon>
        <taxon>Lactobacillales</taxon>
        <taxon>Lactobacillaceae</taxon>
        <taxon>Lactobacillus</taxon>
    </lineage>
</organism>
<dbReference type="RefSeq" id="WP_003614028.1">
    <property type="nucleotide sequence ID" value="NZ_CP046131.1"/>
</dbReference>
<reference evidence="2" key="1">
    <citation type="submission" date="2018-07" db="EMBL/GenBank/DDBJ databases">
        <authorList>
            <person name="Somerville V."/>
        </authorList>
    </citation>
    <scope>NUCLEOTIDE SEQUENCE</scope>
    <source>
        <strain evidence="2">NWC_2_2</strain>
    </source>
</reference>
<dbReference type="EMBL" id="CP031023">
    <property type="protein sequence ID" value="AZA16756.1"/>
    <property type="molecule type" value="Genomic_DNA"/>
</dbReference>
<gene>
    <name evidence="2" type="ORF">DQL93_09905</name>
</gene>
<keyword evidence="1" id="KW-0472">Membrane</keyword>
<sequence>MYQASRLPFWERVFLVVGNSVIFWLWHHLLIVALGLLTLLGLVIYLVVSGIRQKNVAKAVWPVVIFCSCLGLVYFAMSCAIMD</sequence>